<name>A0AAV7KU76_PLEWA</name>
<evidence type="ECO:0000256" key="1">
    <source>
        <dbReference type="SAM" id="MobiDB-lite"/>
    </source>
</evidence>
<proteinExistence type="predicted"/>
<evidence type="ECO:0000313" key="2">
    <source>
        <dbReference type="EMBL" id="KAJ1083051.1"/>
    </source>
</evidence>
<protein>
    <submittedName>
        <fullName evidence="2">Uncharacterized protein</fullName>
    </submittedName>
</protein>
<sequence>MGVFLFWPPTSPLSPLLPTNCQSLSSWTWAGLFKEPWAQRGSGQGRSGSTLLSLRDEAAIQGISGSASISSELQDWSSGRKPLRSHTGVTTEQQKCNTGAPEGHRKRRQETATPGMCLRSYKLPQAGQYVNSTHARRRPVPTEVAGATPVRLVRTVLPVPLCFLPPLDSQFNRDSVFHAL</sequence>
<comment type="caution">
    <text evidence="2">The sequence shown here is derived from an EMBL/GenBank/DDBJ whole genome shotgun (WGS) entry which is preliminary data.</text>
</comment>
<organism evidence="2 3">
    <name type="scientific">Pleurodeles waltl</name>
    <name type="common">Iberian ribbed newt</name>
    <dbReference type="NCBI Taxonomy" id="8319"/>
    <lineage>
        <taxon>Eukaryota</taxon>
        <taxon>Metazoa</taxon>
        <taxon>Chordata</taxon>
        <taxon>Craniata</taxon>
        <taxon>Vertebrata</taxon>
        <taxon>Euteleostomi</taxon>
        <taxon>Amphibia</taxon>
        <taxon>Batrachia</taxon>
        <taxon>Caudata</taxon>
        <taxon>Salamandroidea</taxon>
        <taxon>Salamandridae</taxon>
        <taxon>Pleurodelinae</taxon>
        <taxon>Pleurodeles</taxon>
    </lineage>
</organism>
<accession>A0AAV7KU76</accession>
<gene>
    <name evidence="2" type="ORF">NDU88_003211</name>
</gene>
<evidence type="ECO:0000313" key="3">
    <source>
        <dbReference type="Proteomes" id="UP001066276"/>
    </source>
</evidence>
<feature type="region of interest" description="Disordered" evidence="1">
    <location>
        <begin position="71"/>
        <end position="113"/>
    </location>
</feature>
<dbReference type="AlphaFoldDB" id="A0AAV7KU76"/>
<dbReference type="Proteomes" id="UP001066276">
    <property type="component" value="Chromosome 12"/>
</dbReference>
<dbReference type="EMBL" id="JANPWB010000016">
    <property type="protein sequence ID" value="KAJ1083051.1"/>
    <property type="molecule type" value="Genomic_DNA"/>
</dbReference>
<feature type="compositionally biased region" description="Polar residues" evidence="1">
    <location>
        <begin position="87"/>
        <end position="97"/>
    </location>
</feature>
<reference evidence="2" key="1">
    <citation type="journal article" date="2022" name="bioRxiv">
        <title>Sequencing and chromosome-scale assembly of the giantPleurodeles waltlgenome.</title>
        <authorList>
            <person name="Brown T."/>
            <person name="Elewa A."/>
            <person name="Iarovenko S."/>
            <person name="Subramanian E."/>
            <person name="Araus A.J."/>
            <person name="Petzold A."/>
            <person name="Susuki M."/>
            <person name="Suzuki K.-i.T."/>
            <person name="Hayashi T."/>
            <person name="Toyoda A."/>
            <person name="Oliveira C."/>
            <person name="Osipova E."/>
            <person name="Leigh N.D."/>
            <person name="Simon A."/>
            <person name="Yun M.H."/>
        </authorList>
    </citation>
    <scope>NUCLEOTIDE SEQUENCE</scope>
    <source>
        <strain evidence="2">20211129_DDA</strain>
        <tissue evidence="2">Liver</tissue>
    </source>
</reference>
<keyword evidence="3" id="KW-1185">Reference proteome</keyword>